<keyword evidence="1" id="KW-0732">Signal</keyword>
<protein>
    <submittedName>
        <fullName evidence="3 4">Chondroitin proteoglycan 4 domain-containing protein</fullName>
    </submittedName>
</protein>
<evidence type="ECO:0000313" key="3">
    <source>
        <dbReference type="WBParaSite" id="TMUE_3000013357.1"/>
    </source>
</evidence>
<accession>A0A5S6R1R8</accession>
<evidence type="ECO:0000256" key="1">
    <source>
        <dbReference type="SAM" id="SignalP"/>
    </source>
</evidence>
<reference evidence="2" key="2">
    <citation type="submission" date="2014-03" db="EMBL/GenBank/DDBJ databases">
        <title>The whipworm genome and dual-species transcriptomics of an intimate host-pathogen interaction.</title>
        <authorList>
            <person name="Foth B.J."/>
            <person name="Tsai I.J."/>
            <person name="Reid A.J."/>
            <person name="Bancroft A.J."/>
            <person name="Nichol S."/>
            <person name="Tracey A."/>
            <person name="Holroyd N."/>
            <person name="Cotton J.A."/>
            <person name="Stanley E.J."/>
            <person name="Zarowiecki M."/>
            <person name="Liu J.Z."/>
            <person name="Huckvale T."/>
            <person name="Cooper P.J."/>
            <person name="Grencis R.K."/>
            <person name="Berriman M."/>
        </authorList>
    </citation>
    <scope>NUCLEOTIDE SEQUENCE [LARGE SCALE GENOMIC DNA]</scope>
    <source>
        <strain evidence="2">Edinburgh</strain>
    </source>
</reference>
<feature type="signal peptide" evidence="1">
    <location>
        <begin position="1"/>
        <end position="23"/>
    </location>
</feature>
<reference evidence="3 4" key="3">
    <citation type="submission" date="2019-12" db="UniProtKB">
        <authorList>
            <consortium name="WormBaseParasite"/>
        </authorList>
    </citation>
    <scope>IDENTIFICATION</scope>
</reference>
<proteinExistence type="predicted"/>
<organism evidence="2 4">
    <name type="scientific">Trichuris muris</name>
    <name type="common">Mouse whipworm</name>
    <dbReference type="NCBI Taxonomy" id="70415"/>
    <lineage>
        <taxon>Eukaryota</taxon>
        <taxon>Metazoa</taxon>
        <taxon>Ecdysozoa</taxon>
        <taxon>Nematoda</taxon>
        <taxon>Enoplea</taxon>
        <taxon>Dorylaimia</taxon>
        <taxon>Trichinellida</taxon>
        <taxon>Trichuridae</taxon>
        <taxon>Trichuris</taxon>
    </lineage>
</organism>
<name>A0A5S6R1R8_TRIMR</name>
<evidence type="ECO:0000313" key="4">
    <source>
        <dbReference type="WBParaSite" id="TMUE_3000013440.1"/>
    </source>
</evidence>
<dbReference type="WBParaSite" id="TMUE_3000013440.1">
    <property type="protein sequence ID" value="TMUE_3000013440.1"/>
    <property type="gene ID" value="WBGene00301931"/>
</dbReference>
<reference evidence="2" key="1">
    <citation type="submission" date="2013-11" db="EMBL/GenBank/DDBJ databases">
        <authorList>
            <person name="Aslett M."/>
        </authorList>
    </citation>
    <scope>NUCLEOTIDE SEQUENCE [LARGE SCALE GENOMIC DNA]</scope>
    <source>
        <strain evidence="2">Edinburgh</strain>
    </source>
</reference>
<dbReference type="WBParaSite" id="TMUE_3000013357.1">
    <property type="protein sequence ID" value="TMUE_3000013357.1"/>
    <property type="gene ID" value="WBGene00301872"/>
</dbReference>
<keyword evidence="2" id="KW-1185">Reference proteome</keyword>
<feature type="chain" id="PRO_5044624408" evidence="1">
    <location>
        <begin position="24"/>
        <end position="282"/>
    </location>
</feature>
<dbReference type="AlphaFoldDB" id="A0A5S6R1R8"/>
<sequence length="282" mass="31667">MVTSGCFLAASLLLVTLLDGANGNQACNGEFNKFKNCMTGAFDRVVHRSDIEAKMDQAKRCFESARCNMSGHPFARGPHPPPGHHQCRKQVFDELGQEVEKCVQNKFPGFSFSELFLKKRPGEGPKGFHMPAGGRKIGKLFRIMRDPNVCPPEVRDQVSSCLRPIVDEAKGAMKSYVTQLCAEKDQCMASMSPTCKQQFDSLKKEVVNCACGHLEPNAAKYAHEFLSCVGKTDRPNEMFKKMIEGFIPKFCQRMKENPDICQNLQGFFAGRHHHFGRHPHRI</sequence>
<dbReference type="Proteomes" id="UP000046395">
    <property type="component" value="Unassembled WGS sequence"/>
</dbReference>
<evidence type="ECO:0000313" key="2">
    <source>
        <dbReference type="Proteomes" id="UP000046395"/>
    </source>
</evidence>